<keyword evidence="3" id="KW-1185">Reference proteome</keyword>
<evidence type="ECO:0000313" key="2">
    <source>
        <dbReference type="EMBL" id="MBS4200361.1"/>
    </source>
</evidence>
<dbReference type="Proteomes" id="UP000682713">
    <property type="component" value="Unassembled WGS sequence"/>
</dbReference>
<keyword evidence="1" id="KW-0812">Transmembrane</keyword>
<feature type="transmembrane region" description="Helical" evidence="1">
    <location>
        <begin position="117"/>
        <end position="134"/>
    </location>
</feature>
<protein>
    <submittedName>
        <fullName evidence="2">Uncharacterized protein</fullName>
    </submittedName>
</protein>
<dbReference type="AlphaFoldDB" id="A0A942YNJ4"/>
<keyword evidence="1" id="KW-1133">Transmembrane helix</keyword>
<feature type="transmembrane region" description="Helical" evidence="1">
    <location>
        <begin position="164"/>
        <end position="182"/>
    </location>
</feature>
<dbReference type="RefSeq" id="WP_213110952.1">
    <property type="nucleotide sequence ID" value="NZ_JAGYPJ010000001.1"/>
</dbReference>
<proteinExistence type="predicted"/>
<reference evidence="2 3" key="1">
    <citation type="submission" date="2021-05" db="EMBL/GenBank/DDBJ databases">
        <title>Novel Bacillus species.</title>
        <authorList>
            <person name="Liu G."/>
        </authorList>
    </citation>
    <scope>NUCLEOTIDE SEQUENCE [LARGE SCALE GENOMIC DNA]</scope>
    <source>
        <strain evidence="2 3">FJAT-49732</strain>
    </source>
</reference>
<feature type="transmembrane region" description="Helical" evidence="1">
    <location>
        <begin position="140"/>
        <end position="159"/>
    </location>
</feature>
<feature type="transmembrane region" description="Helical" evidence="1">
    <location>
        <begin position="82"/>
        <end position="105"/>
    </location>
</feature>
<organism evidence="2 3">
    <name type="scientific">Lederbergia citrisecunda</name>
    <dbReference type="NCBI Taxonomy" id="2833583"/>
    <lineage>
        <taxon>Bacteria</taxon>
        <taxon>Bacillati</taxon>
        <taxon>Bacillota</taxon>
        <taxon>Bacilli</taxon>
        <taxon>Bacillales</taxon>
        <taxon>Bacillaceae</taxon>
        <taxon>Lederbergia</taxon>
    </lineage>
</organism>
<gene>
    <name evidence="2" type="ORF">KHA93_12035</name>
</gene>
<keyword evidence="1" id="KW-0472">Membrane</keyword>
<name>A0A942YNJ4_9BACI</name>
<feature type="transmembrane region" description="Helical" evidence="1">
    <location>
        <begin position="12"/>
        <end position="39"/>
    </location>
</feature>
<evidence type="ECO:0000313" key="3">
    <source>
        <dbReference type="Proteomes" id="UP000682713"/>
    </source>
</evidence>
<sequence>MFKVRKVSWYKLTWYTIGTLSFPASWVSILSAFILAGVFLSLRKRKDTANWYGNVVFTFIITWKLSVILFQFKMILANPLSILYFNGGIKGFWLGVATAIVYTYFYVKNNEVRIEEFVQAWLLFIVINEVVSSYVSHVTIMWQLVHLLIGTLVIILSLLKEKQLIWQLQILVLYIGVLAFFYSMQNQLLTLPIATYVIIAMILSILAKIRRPKRD</sequence>
<feature type="transmembrane region" description="Helical" evidence="1">
    <location>
        <begin position="51"/>
        <end position="70"/>
    </location>
</feature>
<evidence type="ECO:0000256" key="1">
    <source>
        <dbReference type="SAM" id="Phobius"/>
    </source>
</evidence>
<dbReference type="EMBL" id="JAGYPJ010000001">
    <property type="protein sequence ID" value="MBS4200361.1"/>
    <property type="molecule type" value="Genomic_DNA"/>
</dbReference>
<accession>A0A942YNJ4</accession>
<comment type="caution">
    <text evidence="2">The sequence shown here is derived from an EMBL/GenBank/DDBJ whole genome shotgun (WGS) entry which is preliminary data.</text>
</comment>
<feature type="transmembrane region" description="Helical" evidence="1">
    <location>
        <begin position="188"/>
        <end position="207"/>
    </location>
</feature>